<dbReference type="InterPro" id="IPR016064">
    <property type="entry name" value="NAD/diacylglycerol_kinase_sf"/>
</dbReference>
<dbReference type="Pfam" id="PF00781">
    <property type="entry name" value="DAGK_cat"/>
    <property type="match status" value="1"/>
</dbReference>
<dbReference type="SUPFAM" id="SSF111331">
    <property type="entry name" value="NAD kinase/diacylglycerol kinase-like"/>
    <property type="match status" value="1"/>
</dbReference>
<reference evidence="11" key="3">
    <citation type="submission" date="2022-06" db="UniProtKB">
        <authorList>
            <consortium name="EnsemblMetazoa"/>
        </authorList>
    </citation>
    <scope>IDENTIFICATION</scope>
</reference>
<evidence type="ECO:0000256" key="2">
    <source>
        <dbReference type="ARBA" id="ARBA00009280"/>
    </source>
</evidence>
<dbReference type="PANTHER" id="PTHR11255">
    <property type="entry name" value="DIACYLGLYCEROL KINASE"/>
    <property type="match status" value="1"/>
</dbReference>
<feature type="domain" description="DAGKc" evidence="8">
    <location>
        <begin position="344"/>
        <end position="485"/>
    </location>
</feature>
<protein>
    <recommendedName>
        <fullName evidence="7">Diacylglycerol kinase</fullName>
        <shortName evidence="7">DAG kinase</shortName>
        <ecNumber evidence="7">2.7.1.107</ecNumber>
    </recommendedName>
</protein>
<comment type="similarity">
    <text evidence="2 7">Belongs to the eukaryotic diacylglycerol kinase family.</text>
</comment>
<dbReference type="Gene3D" id="2.60.200.40">
    <property type="match status" value="1"/>
</dbReference>
<evidence type="ECO:0000256" key="5">
    <source>
        <dbReference type="ARBA" id="ARBA00022777"/>
    </source>
</evidence>
<name>A0A834R3N0_SARSC</name>
<dbReference type="InterPro" id="IPR000756">
    <property type="entry name" value="Diacylglycerol_kin_accessory"/>
</dbReference>
<dbReference type="PROSITE" id="PS50146">
    <property type="entry name" value="DAGK"/>
    <property type="match status" value="1"/>
</dbReference>
<keyword evidence="4 7" id="KW-0547">Nucleotide-binding</keyword>
<reference evidence="12" key="1">
    <citation type="journal article" date="2020" name="PLoS Negl. Trop. Dis.">
        <title>High-quality nuclear genome for Sarcoptes scabiei-A critical resource for a neglected parasite.</title>
        <authorList>
            <person name="Korhonen P.K."/>
            <person name="Gasser R.B."/>
            <person name="Ma G."/>
            <person name="Wang T."/>
            <person name="Stroehlein A.J."/>
            <person name="Young N.D."/>
            <person name="Ang C.S."/>
            <person name="Fernando D.D."/>
            <person name="Lu H.C."/>
            <person name="Taylor S."/>
            <person name="Reynolds S.L."/>
            <person name="Mofiz E."/>
            <person name="Najaraj S.H."/>
            <person name="Gowda H."/>
            <person name="Madugundu A."/>
            <person name="Renuse S."/>
            <person name="Holt D."/>
            <person name="Pandey A."/>
            <person name="Papenfuss A.T."/>
            <person name="Fischer K."/>
        </authorList>
    </citation>
    <scope>NUCLEOTIDE SEQUENCE [LARGE SCALE GENOMIC DNA]</scope>
</reference>
<evidence type="ECO:0000259" key="8">
    <source>
        <dbReference type="PROSITE" id="PS50146"/>
    </source>
</evidence>
<dbReference type="InterPro" id="IPR037607">
    <property type="entry name" value="DGK"/>
</dbReference>
<comment type="catalytic activity">
    <reaction evidence="1 7">
        <text>a 1,2-diacyl-sn-glycerol + ATP = a 1,2-diacyl-sn-glycero-3-phosphate + ADP + H(+)</text>
        <dbReference type="Rhea" id="RHEA:10272"/>
        <dbReference type="ChEBI" id="CHEBI:15378"/>
        <dbReference type="ChEBI" id="CHEBI:17815"/>
        <dbReference type="ChEBI" id="CHEBI:30616"/>
        <dbReference type="ChEBI" id="CHEBI:58608"/>
        <dbReference type="ChEBI" id="CHEBI:456216"/>
        <dbReference type="EC" id="2.7.1.107"/>
    </reaction>
</comment>
<feature type="domain" description="4Fe-4S ferredoxin-type" evidence="9">
    <location>
        <begin position="160"/>
        <end position="190"/>
    </location>
</feature>
<dbReference type="PROSITE" id="PS51379">
    <property type="entry name" value="4FE4S_FER_2"/>
    <property type="match status" value="1"/>
</dbReference>
<dbReference type="SMART" id="SM00045">
    <property type="entry name" value="DAGKa"/>
    <property type="match status" value="1"/>
</dbReference>
<dbReference type="InterPro" id="IPR001206">
    <property type="entry name" value="Diacylglycerol_kinase_cat_dom"/>
</dbReference>
<evidence type="ECO:0000313" key="12">
    <source>
        <dbReference type="Proteomes" id="UP000070412"/>
    </source>
</evidence>
<sequence length="685" mass="79337">MFIGHRKPSSSFLFQKHANYDGAENSPKSSGSDRFAFWKNLKSSLFSKAHCENPRTYDNYDLEEIISRKKSHLRVNLHSILLNFDRKISLIMFLNQQFDWFYQIPIIIGFVSSVWLVLKFWRHVREQQIRVIPASWNGVHAHQWSLIRCLTHQATCCLCRSLIVDAMFCDSCGVCLDFDCYNNVIRKKSIFSNLERSRTNKILEPLSQCKQVSISRRESTQASVWKHHWTHGNLPSHSVCSVCDLECESDYHDDFDLKKNDSLRPLLSEHTLHHYRCCWCQRTIHEDCFRSKNHDELIDGKCDFGQYRHLIIPPSCIIHKRVWTSSNRKAIALDEIRSFKIEEPRWSPLFIIANRKSGNNDAGTILSKFLPVLNPLQVIDLSDKSNLLELSLRICQMLPDDCQARILVAGGDGTVGWILNLIHQLQSKSLPLVAIFPLGTGNDLARVLGWSKIFDDARLDRDEIINQIFIAKEVNLDRWSIEIKSINYYRRSYNLFIESLRIPKSIMPSGNRNLFMYNYFSIGIDALVALNFHATRKSKIYEFFSNTFFNKFLYFSFGTKDLWERRCKNLNQKIHLELDGEEIILPELESIVILNIESWGGGIKLVSNNRFDDSLVEVLGLTSTFHIGQVMIGLSKPIYIGQAGKVRLMLEEILPVQIDGEPWLQPPASIEIEWNSHAKLLQTNH</sequence>
<evidence type="ECO:0000313" key="11">
    <source>
        <dbReference type="EnsemblMetazoa" id="KAF7489835.1"/>
    </source>
</evidence>
<dbReference type="EMBL" id="WVUK01000063">
    <property type="protein sequence ID" value="KAF7489835.1"/>
    <property type="molecule type" value="Genomic_DNA"/>
</dbReference>
<evidence type="ECO:0000256" key="3">
    <source>
        <dbReference type="ARBA" id="ARBA00022679"/>
    </source>
</evidence>
<proteinExistence type="inferred from homology"/>
<accession>A0A834R3N0</accession>
<evidence type="ECO:0000256" key="4">
    <source>
        <dbReference type="ARBA" id="ARBA00022741"/>
    </source>
</evidence>
<evidence type="ECO:0000313" key="10">
    <source>
        <dbReference type="EMBL" id="KAF7489835.1"/>
    </source>
</evidence>
<evidence type="ECO:0000259" key="9">
    <source>
        <dbReference type="PROSITE" id="PS51379"/>
    </source>
</evidence>
<dbReference type="Proteomes" id="UP000070412">
    <property type="component" value="Unassembled WGS sequence"/>
</dbReference>
<dbReference type="EC" id="2.7.1.107" evidence="7"/>
<dbReference type="GO" id="GO:0016020">
    <property type="term" value="C:membrane"/>
    <property type="evidence" value="ECO:0007669"/>
    <property type="project" value="TreeGrafter"/>
</dbReference>
<keyword evidence="3 7" id="KW-0808">Transferase</keyword>
<gene>
    <name evidence="10" type="ORF">SSS_5002</name>
</gene>
<dbReference type="SMART" id="SM00046">
    <property type="entry name" value="DAGKc"/>
    <property type="match status" value="1"/>
</dbReference>
<keyword evidence="6 7" id="KW-0067">ATP-binding</keyword>
<keyword evidence="5 7" id="KW-0418">Kinase</keyword>
<evidence type="ECO:0000256" key="1">
    <source>
        <dbReference type="ARBA" id="ARBA00001383"/>
    </source>
</evidence>
<dbReference type="Pfam" id="PF00609">
    <property type="entry name" value="DAGK_acc"/>
    <property type="match status" value="1"/>
</dbReference>
<organism evidence="10">
    <name type="scientific">Sarcoptes scabiei</name>
    <name type="common">Itch mite</name>
    <name type="synonym">Acarus scabiei</name>
    <dbReference type="NCBI Taxonomy" id="52283"/>
    <lineage>
        <taxon>Eukaryota</taxon>
        <taxon>Metazoa</taxon>
        <taxon>Ecdysozoa</taxon>
        <taxon>Arthropoda</taxon>
        <taxon>Chelicerata</taxon>
        <taxon>Arachnida</taxon>
        <taxon>Acari</taxon>
        <taxon>Acariformes</taxon>
        <taxon>Sarcoptiformes</taxon>
        <taxon>Astigmata</taxon>
        <taxon>Psoroptidia</taxon>
        <taxon>Sarcoptoidea</taxon>
        <taxon>Sarcoptidae</taxon>
        <taxon>Sarcoptinae</taxon>
        <taxon>Sarcoptes</taxon>
    </lineage>
</organism>
<dbReference type="EnsemblMetazoa" id="SSS_5002s_mrna">
    <property type="protein sequence ID" value="KAF7489835.1"/>
    <property type="gene ID" value="SSS_5002"/>
</dbReference>
<dbReference type="InterPro" id="IPR017896">
    <property type="entry name" value="4Fe4S_Fe-S-bd"/>
</dbReference>
<dbReference type="GO" id="GO:0005524">
    <property type="term" value="F:ATP binding"/>
    <property type="evidence" value="ECO:0007669"/>
    <property type="project" value="UniProtKB-KW"/>
</dbReference>
<dbReference type="AlphaFoldDB" id="A0A834R3N0"/>
<dbReference type="Gene3D" id="3.40.50.10330">
    <property type="entry name" value="Probable inorganic polyphosphate/atp-NAD kinase, domain 1"/>
    <property type="match status" value="1"/>
</dbReference>
<dbReference type="PANTHER" id="PTHR11255:SF118">
    <property type="entry name" value="DIACYLGLYCEROL KINASE EPSILON"/>
    <property type="match status" value="1"/>
</dbReference>
<dbReference type="InterPro" id="IPR017438">
    <property type="entry name" value="ATP-NAD_kinase_N"/>
</dbReference>
<dbReference type="Gene3D" id="3.30.60.20">
    <property type="match status" value="1"/>
</dbReference>
<reference evidence="10" key="2">
    <citation type="submission" date="2020-01" db="EMBL/GenBank/DDBJ databases">
        <authorList>
            <person name="Korhonen P.K.K."/>
            <person name="Guangxu M.G."/>
            <person name="Wang T.W."/>
            <person name="Stroehlein A.J.S."/>
            <person name="Young N.D."/>
            <person name="Ang C.-S.A."/>
            <person name="Fernando D.W.F."/>
            <person name="Lu H.L."/>
            <person name="Taylor S.T."/>
            <person name="Ehtesham M.E.M."/>
            <person name="Najaraj S.H.N."/>
            <person name="Harsha G.H.G."/>
            <person name="Madugundu A.M."/>
            <person name="Renuse S.R."/>
            <person name="Holt D.H."/>
            <person name="Pandey A.P."/>
            <person name="Papenfuss A.P."/>
            <person name="Gasser R.B.G."/>
            <person name="Fischer K.F."/>
        </authorList>
    </citation>
    <scope>NUCLEOTIDE SEQUENCE</scope>
    <source>
        <strain evidence="10">SSS_KF_BRIS2020</strain>
    </source>
</reference>
<dbReference type="GO" id="GO:0004143">
    <property type="term" value="F:ATP-dependent diacylglycerol kinase activity"/>
    <property type="evidence" value="ECO:0007669"/>
    <property type="project" value="UniProtKB-EC"/>
</dbReference>
<dbReference type="GO" id="GO:0007200">
    <property type="term" value="P:phospholipase C-activating G protein-coupled receptor signaling pathway"/>
    <property type="evidence" value="ECO:0007669"/>
    <property type="project" value="InterPro"/>
</dbReference>
<evidence type="ECO:0000256" key="7">
    <source>
        <dbReference type="RuleBase" id="RU361128"/>
    </source>
</evidence>
<keyword evidence="12" id="KW-1185">Reference proteome</keyword>
<evidence type="ECO:0000256" key="6">
    <source>
        <dbReference type="ARBA" id="ARBA00022840"/>
    </source>
</evidence>
<dbReference type="OrthoDB" id="242257at2759"/>